<dbReference type="Proteomes" id="UP000827872">
    <property type="component" value="Linkage Group LG03"/>
</dbReference>
<keyword evidence="2" id="KW-1185">Reference proteome</keyword>
<evidence type="ECO:0000313" key="1">
    <source>
        <dbReference type="EMBL" id="KAH7994065.1"/>
    </source>
</evidence>
<protein>
    <submittedName>
        <fullName evidence="1">Uncharacterized protein</fullName>
    </submittedName>
</protein>
<gene>
    <name evidence="1" type="ORF">K3G42_033102</name>
</gene>
<name>A0ACB8ENI9_9SAUR</name>
<comment type="caution">
    <text evidence="1">The sequence shown here is derived from an EMBL/GenBank/DDBJ whole genome shotgun (WGS) entry which is preliminary data.</text>
</comment>
<organism evidence="1 2">
    <name type="scientific">Sphaerodactylus townsendi</name>
    <dbReference type="NCBI Taxonomy" id="933632"/>
    <lineage>
        <taxon>Eukaryota</taxon>
        <taxon>Metazoa</taxon>
        <taxon>Chordata</taxon>
        <taxon>Craniata</taxon>
        <taxon>Vertebrata</taxon>
        <taxon>Euteleostomi</taxon>
        <taxon>Lepidosauria</taxon>
        <taxon>Squamata</taxon>
        <taxon>Bifurcata</taxon>
        <taxon>Gekkota</taxon>
        <taxon>Sphaerodactylidae</taxon>
        <taxon>Sphaerodactylus</taxon>
    </lineage>
</organism>
<accession>A0ACB8ENI9</accession>
<dbReference type="EMBL" id="CM037616">
    <property type="protein sequence ID" value="KAH7994065.1"/>
    <property type="molecule type" value="Genomic_DNA"/>
</dbReference>
<reference evidence="1" key="1">
    <citation type="submission" date="2021-08" db="EMBL/GenBank/DDBJ databases">
        <title>The first chromosome-level gecko genome reveals the dynamic sex chromosomes of Neotropical dwarf geckos (Sphaerodactylidae: Sphaerodactylus).</title>
        <authorList>
            <person name="Pinto B.J."/>
            <person name="Keating S.E."/>
            <person name="Gamble T."/>
        </authorList>
    </citation>
    <scope>NUCLEOTIDE SEQUENCE</scope>
    <source>
        <strain evidence="1">TG3544</strain>
    </source>
</reference>
<evidence type="ECO:0000313" key="2">
    <source>
        <dbReference type="Proteomes" id="UP000827872"/>
    </source>
</evidence>
<proteinExistence type="predicted"/>
<sequence length="270" mass="30068">MEGGRAAKRKTAGFTETYPETVSSTAGEFLPGHIEETTRGHLDRREVQSWPGIPSIEAVWPPTLQKALVPVGVLGGDGNVCFHMKAAKKLDDIAKYQKIETSERNRDIAITFLSQDQLDQLEVAFVKNHYPDIYCREELARTTQLNEARIQVWFQNRRAKQRKQERALLKPGTSGILPVCPMSMPLPRQYQYPPALAPHHPLPRFPATYTLPPPLPSTASTQFPCPASHLPQASRAQNGWYSPLRTMGSTTAPPPASVISLSLDPSTHWN</sequence>